<evidence type="ECO:0000313" key="2">
    <source>
        <dbReference type="EMBL" id="KAI5443686.1"/>
    </source>
</evidence>
<evidence type="ECO:0000259" key="1">
    <source>
        <dbReference type="Pfam" id="PF24924"/>
    </source>
</evidence>
<dbReference type="Proteomes" id="UP001058974">
    <property type="component" value="Chromosome 1"/>
</dbReference>
<gene>
    <name evidence="2" type="ORF">KIW84_012368</name>
</gene>
<dbReference type="Gramene" id="Psat01G0236800-T1">
    <property type="protein sequence ID" value="KAI5443686.1"/>
    <property type="gene ID" value="KIW84_012368"/>
</dbReference>
<accession>A0A9D5GW75</accession>
<comment type="caution">
    <text evidence="2">The sequence shown here is derived from an EMBL/GenBank/DDBJ whole genome shotgun (WGS) entry which is preliminary data.</text>
</comment>
<reference evidence="2 3" key="1">
    <citation type="journal article" date="2022" name="Nat. Genet.">
        <title>Improved pea reference genome and pan-genome highlight genomic features and evolutionary characteristics.</title>
        <authorList>
            <person name="Yang T."/>
            <person name="Liu R."/>
            <person name="Luo Y."/>
            <person name="Hu S."/>
            <person name="Wang D."/>
            <person name="Wang C."/>
            <person name="Pandey M.K."/>
            <person name="Ge S."/>
            <person name="Xu Q."/>
            <person name="Li N."/>
            <person name="Li G."/>
            <person name="Huang Y."/>
            <person name="Saxena R.K."/>
            <person name="Ji Y."/>
            <person name="Li M."/>
            <person name="Yan X."/>
            <person name="He Y."/>
            <person name="Liu Y."/>
            <person name="Wang X."/>
            <person name="Xiang C."/>
            <person name="Varshney R.K."/>
            <person name="Ding H."/>
            <person name="Gao S."/>
            <person name="Zong X."/>
        </authorList>
    </citation>
    <scope>NUCLEOTIDE SEQUENCE [LARGE SCALE GENOMIC DNA]</scope>
    <source>
        <strain evidence="2 3">cv. Zhongwan 6</strain>
    </source>
</reference>
<keyword evidence="3" id="KW-1185">Reference proteome</keyword>
<sequence length="255" mass="29381">MLVVKNSKAPLQFWLVCRGVRYKSSHWHPVSYFFVQELDRWKDKKGIQIRYSFRQPDLKELRNLTSYVLDPLGFKARYGKLLPLLTTQVDEGLMGTLVQFYDPLYHCFTFPDFQLLPTLEEYAYLVGIPILDQVPFSGLESILTSQEIANLLHIDESLIHAHMTTKGGIQGLPFEFLIAQATVYGNAMSEDAFEAIFVLLIYGLVLFPNIDKFVDVNAIRIFLSHPRKTTGGKNKTNRAATVRYLSQKRERKRSK</sequence>
<proteinExistence type="predicted"/>
<dbReference type="PANTHER" id="PTHR48154">
    <property type="entry name" value="PROTEIN, PUTATIVE-RELATED"/>
    <property type="match status" value="1"/>
</dbReference>
<protein>
    <recommendedName>
        <fullName evidence="1">DUF7745 domain-containing protein</fullName>
    </recommendedName>
</protein>
<dbReference type="InterPro" id="IPR056647">
    <property type="entry name" value="DUF7745"/>
</dbReference>
<name>A0A9D5GW75_PEA</name>
<dbReference type="AlphaFoldDB" id="A0A9D5GW75"/>
<dbReference type="Pfam" id="PF24924">
    <property type="entry name" value="DUF7745"/>
    <property type="match status" value="1"/>
</dbReference>
<dbReference type="EMBL" id="JAMSHJ010000001">
    <property type="protein sequence ID" value="KAI5443686.1"/>
    <property type="molecule type" value="Genomic_DNA"/>
</dbReference>
<dbReference type="PANTHER" id="PTHR48154:SF1">
    <property type="entry name" value="PROTEIN, PUTATIVE-RELATED"/>
    <property type="match status" value="1"/>
</dbReference>
<evidence type="ECO:0000313" key="3">
    <source>
        <dbReference type="Proteomes" id="UP001058974"/>
    </source>
</evidence>
<organism evidence="2 3">
    <name type="scientific">Pisum sativum</name>
    <name type="common">Garden pea</name>
    <name type="synonym">Lathyrus oleraceus</name>
    <dbReference type="NCBI Taxonomy" id="3888"/>
    <lineage>
        <taxon>Eukaryota</taxon>
        <taxon>Viridiplantae</taxon>
        <taxon>Streptophyta</taxon>
        <taxon>Embryophyta</taxon>
        <taxon>Tracheophyta</taxon>
        <taxon>Spermatophyta</taxon>
        <taxon>Magnoliopsida</taxon>
        <taxon>eudicotyledons</taxon>
        <taxon>Gunneridae</taxon>
        <taxon>Pentapetalae</taxon>
        <taxon>rosids</taxon>
        <taxon>fabids</taxon>
        <taxon>Fabales</taxon>
        <taxon>Fabaceae</taxon>
        <taxon>Papilionoideae</taxon>
        <taxon>50 kb inversion clade</taxon>
        <taxon>NPAAA clade</taxon>
        <taxon>Hologalegina</taxon>
        <taxon>IRL clade</taxon>
        <taxon>Fabeae</taxon>
        <taxon>Lathyrus</taxon>
    </lineage>
</organism>
<feature type="domain" description="DUF7745" evidence="1">
    <location>
        <begin position="61"/>
        <end position="231"/>
    </location>
</feature>